<evidence type="ECO:0000256" key="2">
    <source>
        <dbReference type="ARBA" id="ARBA00022448"/>
    </source>
</evidence>
<dbReference type="PANTHER" id="PTHR12937:SF0">
    <property type="entry name" value="VACUOLAR PROTEIN SORTING-ASSOCIATED PROTEIN 28 HOMOLOG"/>
    <property type="match status" value="1"/>
</dbReference>
<dbReference type="Pfam" id="PF03997">
    <property type="entry name" value="VPS28"/>
    <property type="match status" value="1"/>
</dbReference>
<evidence type="ECO:0000259" key="8">
    <source>
        <dbReference type="PROSITE" id="PS51313"/>
    </source>
</evidence>
<evidence type="ECO:0000256" key="3">
    <source>
        <dbReference type="ARBA" id="ARBA00022753"/>
    </source>
</evidence>
<dbReference type="PIRSF" id="PIRSF017535">
    <property type="entry name" value="VPS28"/>
    <property type="match status" value="1"/>
</dbReference>
<dbReference type="Proteomes" id="UP000319731">
    <property type="component" value="Unassembled WGS sequence"/>
</dbReference>
<dbReference type="EMBL" id="QEAO01000007">
    <property type="protein sequence ID" value="TPX35786.1"/>
    <property type="molecule type" value="Genomic_DNA"/>
</dbReference>
<dbReference type="GO" id="GO:0031902">
    <property type="term" value="C:late endosome membrane"/>
    <property type="evidence" value="ECO:0007669"/>
    <property type="project" value="UniProtKB-SubCell"/>
</dbReference>
<dbReference type="InterPro" id="IPR017898">
    <property type="entry name" value="VPS28_N"/>
</dbReference>
<dbReference type="Gene3D" id="1.20.120.1130">
    <property type="match status" value="1"/>
</dbReference>
<dbReference type="Gene3D" id="1.20.1440.200">
    <property type="match status" value="1"/>
</dbReference>
<dbReference type="PROSITE" id="PS51310">
    <property type="entry name" value="VPS28_C"/>
    <property type="match status" value="1"/>
</dbReference>
<dbReference type="GO" id="GO:0000813">
    <property type="term" value="C:ESCRT I complex"/>
    <property type="evidence" value="ECO:0007669"/>
    <property type="project" value="UniProtKB-UniRule"/>
</dbReference>
<evidence type="ECO:0000313" key="9">
    <source>
        <dbReference type="EMBL" id="TPX35786.1"/>
    </source>
</evidence>
<evidence type="ECO:0000256" key="6">
    <source>
        <dbReference type="PROSITE-ProRule" id="PRU00642"/>
    </source>
</evidence>
<gene>
    <name evidence="9" type="ORF">SmJEL517_g01919</name>
</gene>
<dbReference type="STRING" id="1806994.A0A507CCM2"/>
<comment type="function">
    <text evidence="5">Component of the ESCRT-I complex (endosomal sorting complex required for transport I), a regulator of vesicular trafficking process.</text>
</comment>
<keyword evidence="2 5" id="KW-0813">Transport</keyword>
<name>A0A507CCM2_9FUNG</name>
<dbReference type="RefSeq" id="XP_031026218.1">
    <property type="nucleotide sequence ID" value="XM_031167847.1"/>
</dbReference>
<evidence type="ECO:0000256" key="4">
    <source>
        <dbReference type="ARBA" id="ARBA00022927"/>
    </source>
</evidence>
<protein>
    <recommendedName>
        <fullName evidence="5">Vacuolar protein sorting-associated protein 28</fullName>
    </recommendedName>
    <alternativeName>
        <fullName evidence="5">ESCRT-I complex subunit VPS28</fullName>
    </alternativeName>
</protein>
<dbReference type="PROSITE" id="PS51313">
    <property type="entry name" value="VPS28_N"/>
    <property type="match status" value="1"/>
</dbReference>
<dbReference type="GO" id="GO:0043328">
    <property type="term" value="P:protein transport to vacuole involved in ubiquitin-dependent protein catabolic process via the multivesicular body sorting pathway"/>
    <property type="evidence" value="ECO:0007669"/>
    <property type="project" value="TreeGrafter"/>
</dbReference>
<evidence type="ECO:0000313" key="10">
    <source>
        <dbReference type="Proteomes" id="UP000319731"/>
    </source>
</evidence>
<dbReference type="InterPro" id="IPR007143">
    <property type="entry name" value="Vps28"/>
</dbReference>
<dbReference type="OrthoDB" id="2671at2759"/>
<keyword evidence="10" id="KW-1185">Reference proteome</keyword>
<dbReference type="SUPFAM" id="SSF140427">
    <property type="entry name" value="VPS28 C-terminal domain-like"/>
    <property type="match status" value="1"/>
</dbReference>
<proteinExistence type="inferred from homology"/>
<dbReference type="InterPro" id="IPR017899">
    <property type="entry name" value="VPS28_C"/>
</dbReference>
<dbReference type="PANTHER" id="PTHR12937">
    <property type="entry name" value="VACUOLAR PROTEIN SORTING 28, ISOFORM 2 VPS28"/>
    <property type="match status" value="1"/>
</dbReference>
<evidence type="ECO:0000256" key="5">
    <source>
        <dbReference type="PIRNR" id="PIRNR017535"/>
    </source>
</evidence>
<feature type="domain" description="VPS28 N-terminal" evidence="8">
    <location>
        <begin position="1"/>
        <end position="101"/>
    </location>
</feature>
<dbReference type="InterPro" id="IPR038358">
    <property type="entry name" value="VPS28_N_sf"/>
</dbReference>
<organism evidence="9 10">
    <name type="scientific">Synchytrium microbalum</name>
    <dbReference type="NCBI Taxonomy" id="1806994"/>
    <lineage>
        <taxon>Eukaryota</taxon>
        <taxon>Fungi</taxon>
        <taxon>Fungi incertae sedis</taxon>
        <taxon>Chytridiomycota</taxon>
        <taxon>Chytridiomycota incertae sedis</taxon>
        <taxon>Chytridiomycetes</taxon>
        <taxon>Synchytriales</taxon>
        <taxon>Synchytriaceae</taxon>
        <taxon>Synchytrium</taxon>
    </lineage>
</organism>
<accession>A0A507CCM2</accession>
<dbReference type="FunFam" id="1.20.120.1130:FF:000001">
    <property type="entry name" value="Vacuolar protein sorting-associated protein 28 homolog"/>
    <property type="match status" value="1"/>
</dbReference>
<evidence type="ECO:0000259" key="7">
    <source>
        <dbReference type="PROSITE" id="PS51310"/>
    </source>
</evidence>
<dbReference type="GeneID" id="42003144"/>
<comment type="similarity">
    <text evidence="5 6">Belongs to the VPS28 family.</text>
</comment>
<dbReference type="SUPFAM" id="SSF140111">
    <property type="entry name" value="Endosomal sorting complex assembly domain"/>
    <property type="match status" value="1"/>
</dbReference>
<evidence type="ECO:0000256" key="1">
    <source>
        <dbReference type="ARBA" id="ARBA00004633"/>
    </source>
</evidence>
<dbReference type="InterPro" id="IPR037206">
    <property type="entry name" value="VPS28_C_sf"/>
</dbReference>
<keyword evidence="3 5" id="KW-0967">Endosome</keyword>
<feature type="domain" description="VPS28 C-terminal" evidence="7">
    <location>
        <begin position="111"/>
        <end position="207"/>
    </location>
</feature>
<dbReference type="AlphaFoldDB" id="A0A507CCM2"/>
<dbReference type="GO" id="GO:0044877">
    <property type="term" value="F:protein-containing complex binding"/>
    <property type="evidence" value="ECO:0007669"/>
    <property type="project" value="TreeGrafter"/>
</dbReference>
<sequence length="208" mass="23553">MDQEVRLYGNSKEREMYENMADLYSIIVTVEHLERAYVRGSIEAERYTEACLKLIAQFKTALNLISDVLPNVKAFMVEYKLSCPAAVNRLLEIGVPATVEHGSGSNSQGMQSAKYVAETTQYFITLMDSLNLSMIAVDQIHPQLSDLIQSLNRIPSLPADFEGKGKIKNWLILLNKKKASDEISDEDRRQLLFDLERGLAEFKEFLGK</sequence>
<comment type="caution">
    <text evidence="9">The sequence shown here is derived from an EMBL/GenBank/DDBJ whole genome shotgun (WGS) entry which is preliminary data.</text>
</comment>
<keyword evidence="4 5" id="KW-0653">Protein transport</keyword>
<comment type="subcellular location">
    <subcellularLocation>
        <location evidence="1">Late endosome membrane</location>
        <topology evidence="1">Peripheral membrane protein</topology>
    </subcellularLocation>
</comment>
<dbReference type="InterPro" id="IPR037202">
    <property type="entry name" value="ESCRT_assembly_dom"/>
</dbReference>
<reference evidence="9 10" key="1">
    <citation type="journal article" date="2019" name="Sci. Rep.">
        <title>Comparative genomics of chytrid fungi reveal insights into the obligate biotrophic and pathogenic lifestyle of Synchytrium endobioticum.</title>
        <authorList>
            <person name="van de Vossenberg B.T.L.H."/>
            <person name="Warris S."/>
            <person name="Nguyen H.D.T."/>
            <person name="van Gent-Pelzer M.P.E."/>
            <person name="Joly D.L."/>
            <person name="van de Geest H.C."/>
            <person name="Bonants P.J.M."/>
            <person name="Smith D.S."/>
            <person name="Levesque C.A."/>
            <person name="van der Lee T.A.J."/>
        </authorList>
    </citation>
    <scope>NUCLEOTIDE SEQUENCE [LARGE SCALE GENOMIC DNA]</scope>
    <source>
        <strain evidence="9 10">JEL517</strain>
    </source>
</reference>